<dbReference type="EMBL" id="AJWJ01001194">
    <property type="protein sequence ID" value="KAF2068116.1"/>
    <property type="molecule type" value="Genomic_DNA"/>
</dbReference>
<accession>A0A8J4PLI5</accession>
<organism evidence="2 3">
    <name type="scientific">Polysphondylium violaceum</name>
    <dbReference type="NCBI Taxonomy" id="133409"/>
    <lineage>
        <taxon>Eukaryota</taxon>
        <taxon>Amoebozoa</taxon>
        <taxon>Evosea</taxon>
        <taxon>Eumycetozoa</taxon>
        <taxon>Dictyostelia</taxon>
        <taxon>Dictyosteliales</taxon>
        <taxon>Dictyosteliaceae</taxon>
        <taxon>Polysphondylium</taxon>
    </lineage>
</organism>
<proteinExistence type="predicted"/>
<name>A0A8J4PLI5_9MYCE</name>
<reference evidence="2" key="1">
    <citation type="submission" date="2020-01" db="EMBL/GenBank/DDBJ databases">
        <title>Development of genomics and gene disruption for Polysphondylium violaceum indicates a role for the polyketide synthase stlB in stalk morphogenesis.</title>
        <authorList>
            <person name="Narita B."/>
            <person name="Kawabe Y."/>
            <person name="Kin K."/>
            <person name="Saito T."/>
            <person name="Gibbs R."/>
            <person name="Kuspa A."/>
            <person name="Muzny D."/>
            <person name="Queller D."/>
            <person name="Richards S."/>
            <person name="Strassman J."/>
            <person name="Sucgang R."/>
            <person name="Worley K."/>
            <person name="Schaap P."/>
        </authorList>
    </citation>
    <scope>NUCLEOTIDE SEQUENCE</scope>
    <source>
        <strain evidence="2">QSvi11</strain>
    </source>
</reference>
<dbReference type="AlphaFoldDB" id="A0A8J4PLI5"/>
<evidence type="ECO:0000313" key="3">
    <source>
        <dbReference type="Proteomes" id="UP000695562"/>
    </source>
</evidence>
<sequence length="73" mass="8095">ATPTVYKVVQVSTLDKKSLIAAIAEKFNIPSNEITSIYSQGDQCEIEDNQSFIGSIPPTHIFFRTSDGKFYGH</sequence>
<comment type="caution">
    <text evidence="2">The sequence shown here is derived from an EMBL/GenBank/DDBJ whole genome shotgun (WGS) entry which is preliminary data.</text>
</comment>
<dbReference type="Proteomes" id="UP000695562">
    <property type="component" value="Unassembled WGS sequence"/>
</dbReference>
<gene>
    <name evidence="2" type="ORF">CYY_009540</name>
    <name evidence="1" type="ORF">CYY_010559</name>
</gene>
<protein>
    <submittedName>
        <fullName evidence="2">Uncharacterized protein</fullName>
    </submittedName>
</protein>
<dbReference type="EMBL" id="AJWJ01000736">
    <property type="protein sequence ID" value="KAF2069138.1"/>
    <property type="molecule type" value="Genomic_DNA"/>
</dbReference>
<evidence type="ECO:0000313" key="1">
    <source>
        <dbReference type="EMBL" id="KAF2068116.1"/>
    </source>
</evidence>
<feature type="non-terminal residue" evidence="2">
    <location>
        <position position="1"/>
    </location>
</feature>
<evidence type="ECO:0000313" key="2">
    <source>
        <dbReference type="EMBL" id="KAF2069138.1"/>
    </source>
</evidence>
<keyword evidence="3" id="KW-1185">Reference proteome</keyword>